<feature type="transmembrane region" description="Helical" evidence="8">
    <location>
        <begin position="313"/>
        <end position="335"/>
    </location>
</feature>
<dbReference type="InterPro" id="IPR001750">
    <property type="entry name" value="ND/Mrp_TM"/>
</dbReference>
<accession>A0A172WXS6</accession>
<keyword evidence="5 8" id="KW-0472">Membrane</keyword>
<feature type="transmembrane region" description="Helical" evidence="8">
    <location>
        <begin position="379"/>
        <end position="405"/>
    </location>
</feature>
<dbReference type="PANTHER" id="PTHR42829:SF2">
    <property type="entry name" value="NADH-UBIQUINONE OXIDOREDUCTASE CHAIN 5"/>
    <property type="match status" value="1"/>
</dbReference>
<dbReference type="AlphaFoldDB" id="A0A172WXS6"/>
<keyword evidence="10" id="KW-0496">Mitochondrion</keyword>
<geneLocation type="mitochondrion" evidence="10"/>
<dbReference type="InterPro" id="IPR003945">
    <property type="entry name" value="NU5C-like"/>
</dbReference>
<dbReference type="GO" id="GO:0042773">
    <property type="term" value="P:ATP synthesis coupled electron transport"/>
    <property type="evidence" value="ECO:0007669"/>
    <property type="project" value="InterPro"/>
</dbReference>
<dbReference type="GO" id="GO:0016020">
    <property type="term" value="C:membrane"/>
    <property type="evidence" value="ECO:0007669"/>
    <property type="project" value="UniProtKB-SubCell"/>
</dbReference>
<feature type="transmembrane region" description="Helical" evidence="8">
    <location>
        <begin position="347"/>
        <end position="367"/>
    </location>
</feature>
<evidence type="ECO:0000256" key="5">
    <source>
        <dbReference type="ARBA" id="ARBA00023136"/>
    </source>
</evidence>
<keyword evidence="3 8" id="KW-0812">Transmembrane</keyword>
<protein>
    <recommendedName>
        <fullName evidence="2">NADH:ubiquinone reductase (H(+)-translocating)</fullName>
        <ecNumber evidence="2">7.1.1.2</ecNumber>
    </recommendedName>
    <alternativeName>
        <fullName evidence="6">NADH dehydrogenase subunit 5</fullName>
    </alternativeName>
</protein>
<evidence type="ECO:0000256" key="2">
    <source>
        <dbReference type="ARBA" id="ARBA00012944"/>
    </source>
</evidence>
<feature type="transmembrane region" description="Helical" evidence="8">
    <location>
        <begin position="255"/>
        <end position="275"/>
    </location>
</feature>
<feature type="transmembrane region" description="Helical" evidence="8">
    <location>
        <begin position="101"/>
        <end position="124"/>
    </location>
</feature>
<proteinExistence type="predicted"/>
<reference evidence="10" key="1">
    <citation type="journal article" date="2016" name="Int. J. Parasitol.">
        <title>Paralogues of nuclear ribosomal genes conceal phylogenetic signal within the invasive Asian fish tapeworm lineage: evidence from next generation sequencing data.</title>
        <authorList>
            <person name="Brabec J."/>
            <person name="Kuchta R."/>
            <person name="Scholz T."/>
            <person name="Littlewood D.T."/>
        </authorList>
    </citation>
    <scope>NUCLEOTIDE SEQUENCE</scope>
    <source>
        <strain evidence="10">CH1052</strain>
    </source>
</reference>
<feature type="transmembrane region" description="Helical" evidence="8">
    <location>
        <begin position="219"/>
        <end position="243"/>
    </location>
</feature>
<feature type="transmembrane region" description="Helical" evidence="8">
    <location>
        <begin position="74"/>
        <end position="95"/>
    </location>
</feature>
<feature type="transmembrane region" description="Helical" evidence="8">
    <location>
        <begin position="41"/>
        <end position="62"/>
    </location>
</feature>
<evidence type="ECO:0000313" key="10">
    <source>
        <dbReference type="EMBL" id="ANF28211.1"/>
    </source>
</evidence>
<feature type="transmembrane region" description="Helical" evidence="8">
    <location>
        <begin position="136"/>
        <end position="154"/>
    </location>
</feature>
<feature type="transmembrane region" description="Helical" evidence="8">
    <location>
        <begin position="193"/>
        <end position="213"/>
    </location>
</feature>
<name>A0A172WXS6_SCHAC</name>
<dbReference type="GO" id="GO:0015990">
    <property type="term" value="P:electron transport coupled proton transport"/>
    <property type="evidence" value="ECO:0007669"/>
    <property type="project" value="TreeGrafter"/>
</dbReference>
<comment type="catalytic activity">
    <reaction evidence="7">
        <text>a ubiquinone + NADH + 5 H(+)(in) = a ubiquinol + NAD(+) + 4 H(+)(out)</text>
        <dbReference type="Rhea" id="RHEA:29091"/>
        <dbReference type="Rhea" id="RHEA-COMP:9565"/>
        <dbReference type="Rhea" id="RHEA-COMP:9566"/>
        <dbReference type="ChEBI" id="CHEBI:15378"/>
        <dbReference type="ChEBI" id="CHEBI:16389"/>
        <dbReference type="ChEBI" id="CHEBI:17976"/>
        <dbReference type="ChEBI" id="CHEBI:57540"/>
        <dbReference type="ChEBI" id="CHEBI:57945"/>
        <dbReference type="EC" id="7.1.1.2"/>
    </reaction>
</comment>
<dbReference type="GO" id="GO:0003954">
    <property type="term" value="F:NADH dehydrogenase activity"/>
    <property type="evidence" value="ECO:0007669"/>
    <property type="project" value="TreeGrafter"/>
</dbReference>
<evidence type="ECO:0000256" key="1">
    <source>
        <dbReference type="ARBA" id="ARBA00004141"/>
    </source>
</evidence>
<evidence type="ECO:0000256" key="6">
    <source>
        <dbReference type="ARBA" id="ARBA00031027"/>
    </source>
</evidence>
<evidence type="ECO:0000256" key="7">
    <source>
        <dbReference type="ARBA" id="ARBA00049551"/>
    </source>
</evidence>
<feature type="domain" description="NADH:quinone oxidoreductase/Mrp antiporter transmembrane" evidence="9">
    <location>
        <begin position="96"/>
        <end position="359"/>
    </location>
</feature>
<dbReference type="EC" id="7.1.1.2" evidence="2"/>
<evidence type="ECO:0000256" key="8">
    <source>
        <dbReference type="SAM" id="Phobius"/>
    </source>
</evidence>
<sequence length="521" mass="59436">MVLVFILISLLCFAVICTNFSFYFDASNLMFNGMLWNINFIFDYVSLLVWLMLLICFAYASFYTHHYFSGGFCWVDLYKIICLFVGVMASLVATGDYLSTLIFWEYLGVVSYFLILFYLSYLTLRSSVITLVSSRFGDVCLFLLIAISFYYGHVNNVFCLLLFVLIILTKSASFPFISWLLEAMRAPTPVSSLVHSSTLVAAGVWFAMRYNLFIYVDSVFFITLLLLITIFISGICCFWFIDLKKIVALSTCNNVAWCVFYLLFGDVCLSLFQLVSHGVSKCLLFMLIGDIMSGSGGSQASNSVYNVSFYNNWGIFSLFSIILGLSGAPFIGVFFTKHFLLSNLNTALNLLLTFFVLGCVFISYFYSFRFCSILVNAKSSISCGVLFCFDSGLMVYFWLIVNYFLSGVLEETYSVTFNVSMFLIVFQLVSCCTAYMAYNSVILSSWCSSLFGCDSLVEDSYLWFNGLRNSISLFFFRWDNSLLNLFQGYGANNILFFNYNLLNFMMFAVVLFLTTWLIFYI</sequence>
<gene>
    <name evidence="10" type="primary">nad5</name>
</gene>
<dbReference type="GO" id="GO:0008137">
    <property type="term" value="F:NADH dehydrogenase (ubiquinone) activity"/>
    <property type="evidence" value="ECO:0007669"/>
    <property type="project" value="UniProtKB-EC"/>
</dbReference>
<keyword evidence="4 8" id="KW-1133">Transmembrane helix</keyword>
<evidence type="ECO:0000256" key="4">
    <source>
        <dbReference type="ARBA" id="ARBA00022989"/>
    </source>
</evidence>
<evidence type="ECO:0000259" key="9">
    <source>
        <dbReference type="Pfam" id="PF00361"/>
    </source>
</evidence>
<evidence type="ECO:0000256" key="3">
    <source>
        <dbReference type="ARBA" id="ARBA00022692"/>
    </source>
</evidence>
<dbReference type="PANTHER" id="PTHR42829">
    <property type="entry name" value="NADH-UBIQUINONE OXIDOREDUCTASE CHAIN 5"/>
    <property type="match status" value="1"/>
</dbReference>
<feature type="transmembrane region" description="Helical" evidence="8">
    <location>
        <begin position="160"/>
        <end position="181"/>
    </location>
</feature>
<comment type="subcellular location">
    <subcellularLocation>
        <location evidence="1">Membrane</location>
        <topology evidence="1">Multi-pass membrane protein</topology>
    </subcellularLocation>
</comment>
<dbReference type="PRINTS" id="PR01434">
    <property type="entry name" value="NADHDHGNASE5"/>
</dbReference>
<feature type="transmembrane region" description="Helical" evidence="8">
    <location>
        <begin position="417"/>
        <end position="438"/>
    </location>
</feature>
<feature type="transmembrane region" description="Helical" evidence="8">
    <location>
        <begin position="501"/>
        <end position="520"/>
    </location>
</feature>
<dbReference type="Pfam" id="PF00361">
    <property type="entry name" value="Proton_antipo_M"/>
    <property type="match status" value="1"/>
</dbReference>
<dbReference type="EMBL" id="KX060587">
    <property type="protein sequence ID" value="ANF28211.1"/>
    <property type="molecule type" value="Genomic_DNA"/>
</dbReference>
<organism evidence="10">
    <name type="scientific">Schyzocotyle acheilognathi</name>
    <name type="common">Asian fish tapeworm</name>
    <name type="synonym">Bothriocephalus acheilognathi</name>
    <dbReference type="NCBI Taxonomy" id="135513"/>
    <lineage>
        <taxon>Eukaryota</taxon>
        <taxon>Metazoa</taxon>
        <taxon>Spiralia</taxon>
        <taxon>Lophotrochozoa</taxon>
        <taxon>Platyhelminthes</taxon>
        <taxon>Cestoda</taxon>
        <taxon>Eucestoda</taxon>
        <taxon>Bothriocephalidea</taxon>
        <taxon>Bothriocephalidae</taxon>
        <taxon>Schyzocotyle</taxon>
    </lineage>
</organism>